<gene>
    <name evidence="2" type="ORF">PS2015_1523</name>
    <name evidence="3" type="ORF">PS2015_1526</name>
</gene>
<protein>
    <submittedName>
        <fullName evidence="3">Uncharacterized protein</fullName>
    </submittedName>
</protein>
<dbReference type="KEGG" id="pspi:PS2015_1526"/>
<dbReference type="EMBL" id="CP013189">
    <property type="protein sequence ID" value="ALO46182.1"/>
    <property type="molecule type" value="Genomic_DNA"/>
</dbReference>
<dbReference type="RefSeq" id="WP_156412686.1">
    <property type="nucleotide sequence ID" value="NZ_CP013189.1"/>
</dbReference>
<dbReference type="STRING" id="1249552.PS2015_1523"/>
<keyword evidence="1" id="KW-0812">Transmembrane</keyword>
<reference evidence="3 4" key="1">
    <citation type="submission" date="2015-11" db="EMBL/GenBank/DDBJ databases">
        <authorList>
            <person name="Zhang Y."/>
            <person name="Guo Z."/>
        </authorList>
    </citation>
    <scope>NUCLEOTIDE SEQUENCE [LARGE SCALE GENOMIC DNA]</scope>
    <source>
        <strain evidence="3 4">KCTC 32221</strain>
    </source>
</reference>
<proteinExistence type="predicted"/>
<keyword evidence="1" id="KW-0472">Membrane</keyword>
<feature type="transmembrane region" description="Helical" evidence="1">
    <location>
        <begin position="39"/>
        <end position="59"/>
    </location>
</feature>
<sequence length="91" mass="10701">MPKLNREISDQVWNSMICMALKYQTKIGRFNNRRYERKFVYLVINLCQGASILVETGAIHSWAAGFRRLHAIQEEVISQFNRIYGKTHLDL</sequence>
<accession>A0A0S2KCY3</accession>
<organism evidence="3 4">
    <name type="scientific">Pseudohongiella spirulinae</name>
    <dbReference type="NCBI Taxonomy" id="1249552"/>
    <lineage>
        <taxon>Bacteria</taxon>
        <taxon>Pseudomonadati</taxon>
        <taxon>Pseudomonadota</taxon>
        <taxon>Gammaproteobacteria</taxon>
        <taxon>Pseudomonadales</taxon>
        <taxon>Pseudohongiellaceae</taxon>
        <taxon>Pseudohongiella</taxon>
    </lineage>
</organism>
<evidence type="ECO:0000313" key="3">
    <source>
        <dbReference type="EMBL" id="ALO46182.1"/>
    </source>
</evidence>
<evidence type="ECO:0000313" key="4">
    <source>
        <dbReference type="Proteomes" id="UP000065641"/>
    </source>
</evidence>
<name>A0A0S2KCY3_9GAMM</name>
<evidence type="ECO:0000256" key="1">
    <source>
        <dbReference type="SAM" id="Phobius"/>
    </source>
</evidence>
<keyword evidence="1" id="KW-1133">Transmembrane helix</keyword>
<dbReference type="KEGG" id="pspi:PS2015_1523"/>
<dbReference type="Proteomes" id="UP000065641">
    <property type="component" value="Chromosome"/>
</dbReference>
<dbReference type="EMBL" id="CP013189">
    <property type="protein sequence ID" value="ALO46179.1"/>
    <property type="molecule type" value="Genomic_DNA"/>
</dbReference>
<dbReference type="AlphaFoldDB" id="A0A0S2KCY3"/>
<evidence type="ECO:0000313" key="2">
    <source>
        <dbReference type="EMBL" id="ALO46179.1"/>
    </source>
</evidence>
<keyword evidence="4" id="KW-1185">Reference proteome</keyword>